<gene>
    <name evidence="1" type="ORF">MUS_0023</name>
</gene>
<dbReference type="PATRIC" id="fig|1126211.3.peg.21"/>
<sequence>MRPPLLFIMFIIHERAFNAKTRFSYTKKLTCHKQVSLKFDD</sequence>
<dbReference type="Proteomes" id="UP000002878">
    <property type="component" value="Chromosome"/>
</dbReference>
<dbReference type="KEGG" id="bqy:MUS_0023"/>
<evidence type="ECO:0000313" key="1">
    <source>
        <dbReference type="EMBL" id="AFJ60115.1"/>
    </source>
</evidence>
<dbReference type="AlphaFoldDB" id="I2C0E1"/>
<protein>
    <submittedName>
        <fullName evidence="1">Uncharacterized protein</fullName>
    </submittedName>
</protein>
<dbReference type="EMBL" id="CP003332">
    <property type="protein sequence ID" value="AFJ60115.1"/>
    <property type="molecule type" value="Genomic_DNA"/>
</dbReference>
<proteinExistence type="predicted"/>
<evidence type="ECO:0000313" key="2">
    <source>
        <dbReference type="Proteomes" id="UP000002878"/>
    </source>
</evidence>
<reference evidence="1 2" key="1">
    <citation type="journal article" date="2012" name="J. Biotechnol.">
        <title>Genome sequence of the plant growth promoting strain Bacillus amyloliquefaciens subsp. plantarum B9601-Y2 and expression of mersacidin and other secondary metabolites.</title>
        <authorList>
            <person name="He P."/>
            <person name="Hao K."/>
            <person name="Blom J."/>
            <person name="Ruckert C."/>
            <person name="Vater J."/>
            <person name="Mao Z."/>
            <person name="Wu Y."/>
            <person name="Hou M."/>
            <person name="He P."/>
            <person name="He Y."/>
            <person name="Borriss R."/>
        </authorList>
    </citation>
    <scope>NUCLEOTIDE SEQUENCE [LARGE SCALE GENOMIC DNA]</scope>
    <source>
        <strain evidence="1">Y2</strain>
    </source>
</reference>
<accession>I2C0E1</accession>
<dbReference type="HOGENOM" id="CLU_3380314_0_0_9"/>
<name>I2C0E1_BACAY</name>
<organism evidence="1 2">
    <name type="scientific">Bacillus amyloliquefaciens (strain Y2)</name>
    <name type="common">Bacillus amyloliquefaciens subsp. plantarum (strain B9601-Y2)</name>
    <dbReference type="NCBI Taxonomy" id="1155777"/>
    <lineage>
        <taxon>Bacteria</taxon>
        <taxon>Bacillati</taxon>
        <taxon>Bacillota</taxon>
        <taxon>Bacilli</taxon>
        <taxon>Bacillales</taxon>
        <taxon>Bacillaceae</taxon>
        <taxon>Bacillus</taxon>
        <taxon>Bacillus amyloliquefaciens group</taxon>
    </lineage>
</organism>